<gene>
    <name evidence="7" type="primary">Cyt-b5_2</name>
    <name evidence="7" type="ORF">AVEN_107298_1</name>
</gene>
<comment type="similarity">
    <text evidence="4 5">Belongs to the cytochrome b5 family.</text>
</comment>
<keyword evidence="8" id="KW-1185">Reference proteome</keyword>
<evidence type="ECO:0000256" key="3">
    <source>
        <dbReference type="ARBA" id="ARBA00023004"/>
    </source>
</evidence>
<name>A0A4Y2DRZ5_ARAVE</name>
<keyword evidence="1 5" id="KW-0349">Heme</keyword>
<accession>A0A4Y2DRZ5</accession>
<evidence type="ECO:0000259" key="6">
    <source>
        <dbReference type="PROSITE" id="PS50255"/>
    </source>
</evidence>
<dbReference type="InterPro" id="IPR018506">
    <property type="entry name" value="Cyt_B5_heme-BS"/>
</dbReference>
<organism evidence="7 8">
    <name type="scientific">Araneus ventricosus</name>
    <name type="common">Orbweaver spider</name>
    <name type="synonym">Epeira ventricosa</name>
    <dbReference type="NCBI Taxonomy" id="182803"/>
    <lineage>
        <taxon>Eukaryota</taxon>
        <taxon>Metazoa</taxon>
        <taxon>Ecdysozoa</taxon>
        <taxon>Arthropoda</taxon>
        <taxon>Chelicerata</taxon>
        <taxon>Arachnida</taxon>
        <taxon>Araneae</taxon>
        <taxon>Araneomorphae</taxon>
        <taxon>Entelegynae</taxon>
        <taxon>Araneoidea</taxon>
        <taxon>Araneidae</taxon>
        <taxon>Araneus</taxon>
    </lineage>
</organism>
<dbReference type="Proteomes" id="UP000499080">
    <property type="component" value="Unassembled WGS sequence"/>
</dbReference>
<dbReference type="InterPro" id="IPR036400">
    <property type="entry name" value="Cyt_B5-like_heme/steroid_sf"/>
</dbReference>
<dbReference type="FunFam" id="3.10.120.10:FF:000007">
    <property type="entry name" value="Sulfite oxidase, mitochondrial"/>
    <property type="match status" value="1"/>
</dbReference>
<dbReference type="EMBL" id="BGPR01000427">
    <property type="protein sequence ID" value="GBM19623.1"/>
    <property type="molecule type" value="Genomic_DNA"/>
</dbReference>
<evidence type="ECO:0000256" key="1">
    <source>
        <dbReference type="ARBA" id="ARBA00022617"/>
    </source>
</evidence>
<dbReference type="GO" id="GO:0020037">
    <property type="term" value="F:heme binding"/>
    <property type="evidence" value="ECO:0007669"/>
    <property type="project" value="UniProtKB-UniRule"/>
</dbReference>
<sequence>MQDSRLESAVSTVLQRLLKPLQKIAEATYTLSEVADHCNRNDCWIVIEDYVYDVTSFLDSHPGGFDVLMEHAGRDATVAFYGAGHHPNTGDLLKPFLVGSLVQHERVNLIGTVSSNRHRSMWSADGVTVAE</sequence>
<dbReference type="PANTHER" id="PTHR19359:SF41">
    <property type="entry name" value="GEO08203P1"/>
    <property type="match status" value="1"/>
</dbReference>
<evidence type="ECO:0000313" key="7">
    <source>
        <dbReference type="EMBL" id="GBM19623.1"/>
    </source>
</evidence>
<dbReference type="PANTHER" id="PTHR19359">
    <property type="entry name" value="CYTOCHROME B5"/>
    <property type="match status" value="1"/>
</dbReference>
<dbReference type="PROSITE" id="PS50255">
    <property type="entry name" value="CYTOCHROME_B5_2"/>
    <property type="match status" value="1"/>
</dbReference>
<evidence type="ECO:0000313" key="8">
    <source>
        <dbReference type="Proteomes" id="UP000499080"/>
    </source>
</evidence>
<dbReference type="Pfam" id="PF00173">
    <property type="entry name" value="Cyt-b5"/>
    <property type="match status" value="1"/>
</dbReference>
<reference evidence="7 8" key="1">
    <citation type="journal article" date="2019" name="Sci. Rep.">
        <title>Orb-weaving spider Araneus ventricosus genome elucidates the spidroin gene catalogue.</title>
        <authorList>
            <person name="Kono N."/>
            <person name="Nakamura H."/>
            <person name="Ohtoshi R."/>
            <person name="Moran D.A.P."/>
            <person name="Shinohara A."/>
            <person name="Yoshida Y."/>
            <person name="Fujiwara M."/>
            <person name="Mori M."/>
            <person name="Tomita M."/>
            <person name="Arakawa K."/>
        </authorList>
    </citation>
    <scope>NUCLEOTIDE SEQUENCE [LARGE SCALE GENOMIC DNA]</scope>
</reference>
<dbReference type="OrthoDB" id="260519at2759"/>
<dbReference type="PROSITE" id="PS00191">
    <property type="entry name" value="CYTOCHROME_B5_1"/>
    <property type="match status" value="1"/>
</dbReference>
<protein>
    <submittedName>
        <fullName evidence="7">Cytochrome b5</fullName>
    </submittedName>
</protein>
<evidence type="ECO:0000256" key="5">
    <source>
        <dbReference type="RuleBase" id="RU362121"/>
    </source>
</evidence>
<dbReference type="SUPFAM" id="SSF55856">
    <property type="entry name" value="Cytochrome b5-like heme/steroid binding domain"/>
    <property type="match status" value="1"/>
</dbReference>
<keyword evidence="2 5" id="KW-0479">Metal-binding</keyword>
<dbReference type="GO" id="GO:0016020">
    <property type="term" value="C:membrane"/>
    <property type="evidence" value="ECO:0007669"/>
    <property type="project" value="TreeGrafter"/>
</dbReference>
<dbReference type="AlphaFoldDB" id="A0A4Y2DRZ5"/>
<evidence type="ECO:0000256" key="2">
    <source>
        <dbReference type="ARBA" id="ARBA00022723"/>
    </source>
</evidence>
<dbReference type="InterPro" id="IPR001199">
    <property type="entry name" value="Cyt_B5-like_heme/steroid-bd"/>
</dbReference>
<dbReference type="InterPro" id="IPR050668">
    <property type="entry name" value="Cytochrome_b5"/>
</dbReference>
<dbReference type="PRINTS" id="PR00363">
    <property type="entry name" value="CYTOCHROMEB5"/>
</dbReference>
<dbReference type="GO" id="GO:0046872">
    <property type="term" value="F:metal ion binding"/>
    <property type="evidence" value="ECO:0007669"/>
    <property type="project" value="UniProtKB-UniRule"/>
</dbReference>
<dbReference type="Gene3D" id="3.10.120.10">
    <property type="entry name" value="Cytochrome b5-like heme/steroid binding domain"/>
    <property type="match status" value="1"/>
</dbReference>
<dbReference type="SMART" id="SM01117">
    <property type="entry name" value="Cyt-b5"/>
    <property type="match status" value="1"/>
</dbReference>
<proteinExistence type="inferred from homology"/>
<keyword evidence="3 5" id="KW-0408">Iron</keyword>
<evidence type="ECO:0000256" key="4">
    <source>
        <dbReference type="ARBA" id="ARBA00038168"/>
    </source>
</evidence>
<comment type="caution">
    <text evidence="7">The sequence shown here is derived from an EMBL/GenBank/DDBJ whole genome shotgun (WGS) entry which is preliminary data.</text>
</comment>
<feature type="domain" description="Cytochrome b5 heme-binding" evidence="6">
    <location>
        <begin position="26"/>
        <end position="102"/>
    </location>
</feature>